<dbReference type="Gene3D" id="1.20.1070.10">
    <property type="entry name" value="Rhodopsin 7-helix transmembrane proteins"/>
    <property type="match status" value="1"/>
</dbReference>
<evidence type="ECO:0000313" key="3">
    <source>
        <dbReference type="Proteomes" id="UP000290572"/>
    </source>
</evidence>
<evidence type="ECO:0000256" key="1">
    <source>
        <dbReference type="SAM" id="Phobius"/>
    </source>
</evidence>
<accession>A0A498LUI9</accession>
<dbReference type="Proteomes" id="UP000290572">
    <property type="component" value="Unassembled WGS sequence"/>
</dbReference>
<feature type="transmembrane region" description="Helical" evidence="1">
    <location>
        <begin position="85"/>
        <end position="105"/>
    </location>
</feature>
<proteinExistence type="predicted"/>
<organism evidence="2 3">
    <name type="scientific">Labeo rohita</name>
    <name type="common">Indian major carp</name>
    <name type="synonym">Cyprinus rohita</name>
    <dbReference type="NCBI Taxonomy" id="84645"/>
    <lineage>
        <taxon>Eukaryota</taxon>
        <taxon>Metazoa</taxon>
        <taxon>Chordata</taxon>
        <taxon>Craniata</taxon>
        <taxon>Vertebrata</taxon>
        <taxon>Euteleostomi</taxon>
        <taxon>Actinopterygii</taxon>
        <taxon>Neopterygii</taxon>
        <taxon>Teleostei</taxon>
        <taxon>Ostariophysi</taxon>
        <taxon>Cypriniformes</taxon>
        <taxon>Cyprinidae</taxon>
        <taxon>Labeoninae</taxon>
        <taxon>Labeonini</taxon>
        <taxon>Labeo</taxon>
    </lineage>
</organism>
<keyword evidence="1" id="KW-0472">Membrane</keyword>
<protein>
    <submittedName>
        <fullName evidence="2">GTPase IMAP family member 8-like protein</fullName>
    </submittedName>
</protein>
<reference evidence="2 3" key="1">
    <citation type="submission" date="2018-03" db="EMBL/GenBank/DDBJ databases">
        <title>Draft genome sequence of Rohu Carp (Labeo rohita).</title>
        <authorList>
            <person name="Das P."/>
            <person name="Kushwaha B."/>
            <person name="Joshi C.G."/>
            <person name="Kumar D."/>
            <person name="Nagpure N.S."/>
            <person name="Sahoo L."/>
            <person name="Das S.P."/>
            <person name="Bit A."/>
            <person name="Patnaik S."/>
            <person name="Meher P.K."/>
            <person name="Jayasankar P."/>
            <person name="Koringa P.G."/>
            <person name="Patel N.V."/>
            <person name="Hinsu A.T."/>
            <person name="Kumar R."/>
            <person name="Pandey M."/>
            <person name="Agarwal S."/>
            <person name="Srivastava S."/>
            <person name="Singh M."/>
            <person name="Iquebal M.A."/>
            <person name="Jaiswal S."/>
            <person name="Angadi U.B."/>
            <person name="Kumar N."/>
            <person name="Raza M."/>
            <person name="Shah T.M."/>
            <person name="Rai A."/>
            <person name="Jena J.K."/>
        </authorList>
    </citation>
    <scope>NUCLEOTIDE SEQUENCE [LARGE SCALE GENOMIC DNA]</scope>
    <source>
        <strain evidence="2">DASCIFA01</strain>
        <tissue evidence="2">Testis</tissue>
    </source>
</reference>
<sequence>MKGQVQELLQKIETMMMENGGMFIMEQMRRRHSMISIVNFAKETPAENEIDVKKNQKNEFGQIGICWMKWLDKNMHQMKQECQSLGLFVGAFIHLVIMLICFIACKKILRDPESDEETLMKVKTKVLLSMYVCGTHFQA</sequence>
<dbReference type="AlphaFoldDB" id="A0A498LUI9"/>
<dbReference type="EMBL" id="QBIY01013087">
    <property type="protein sequence ID" value="RXN12128.1"/>
    <property type="molecule type" value="Genomic_DNA"/>
</dbReference>
<keyword evidence="1" id="KW-0812">Transmembrane</keyword>
<comment type="caution">
    <text evidence="2">The sequence shown here is derived from an EMBL/GenBank/DDBJ whole genome shotgun (WGS) entry which is preliminary data.</text>
</comment>
<keyword evidence="1" id="KW-1133">Transmembrane helix</keyword>
<name>A0A498LUI9_LABRO</name>
<evidence type="ECO:0000313" key="2">
    <source>
        <dbReference type="EMBL" id="RXN12128.1"/>
    </source>
</evidence>
<gene>
    <name evidence="2" type="ORF">ROHU_029668</name>
</gene>
<keyword evidence="3" id="KW-1185">Reference proteome</keyword>